<organism evidence="2 3">
    <name type="scientific">Aliidiomarina minuta</name>
    <dbReference type="NCBI Taxonomy" id="880057"/>
    <lineage>
        <taxon>Bacteria</taxon>
        <taxon>Pseudomonadati</taxon>
        <taxon>Pseudomonadota</taxon>
        <taxon>Gammaproteobacteria</taxon>
        <taxon>Alteromonadales</taxon>
        <taxon>Idiomarinaceae</taxon>
        <taxon>Aliidiomarina</taxon>
    </lineage>
</organism>
<evidence type="ECO:0000313" key="3">
    <source>
        <dbReference type="Proteomes" id="UP000288293"/>
    </source>
</evidence>
<dbReference type="PANTHER" id="PTHR33525:SF3">
    <property type="entry name" value="RIBONUCLEASE Y"/>
    <property type="match status" value="1"/>
</dbReference>
<name>A0A432W4N6_9GAMM</name>
<dbReference type="Proteomes" id="UP000288293">
    <property type="component" value="Unassembled WGS sequence"/>
</dbReference>
<dbReference type="Gene3D" id="1.10.3210.10">
    <property type="entry name" value="Hypothetical protein af1432"/>
    <property type="match status" value="1"/>
</dbReference>
<evidence type="ECO:0000313" key="2">
    <source>
        <dbReference type="EMBL" id="RUO24420.1"/>
    </source>
</evidence>
<dbReference type="PANTHER" id="PTHR33525">
    <property type="match status" value="1"/>
</dbReference>
<feature type="domain" description="HDOD" evidence="1">
    <location>
        <begin position="22"/>
        <end position="212"/>
    </location>
</feature>
<dbReference type="AlphaFoldDB" id="A0A432W4N6"/>
<dbReference type="RefSeq" id="WP_126804123.1">
    <property type="nucleotide sequence ID" value="NZ_PIPL01000002.1"/>
</dbReference>
<dbReference type="InterPro" id="IPR013976">
    <property type="entry name" value="HDOD"/>
</dbReference>
<evidence type="ECO:0000259" key="1">
    <source>
        <dbReference type="PROSITE" id="PS51833"/>
    </source>
</evidence>
<dbReference type="SUPFAM" id="SSF109604">
    <property type="entry name" value="HD-domain/PDEase-like"/>
    <property type="match status" value="1"/>
</dbReference>
<sequence length="276" mass="30770">MTNETELFSLVADEIENDTLALPGMPDIAVRVQEAVADPLMTLPRLSRIISQDPALTGRLIKIANSAWLGRAVKAENLPQALTRLGFWQIRNVALGVALESLFKAKNKLVQQELHHNWRNSLELTAAAVTLLNHYKGERKLHTHTLALGCMTSRIGMLPILSLVEREPSTFCEPEFLRQAEKSLASSLGGKVLRNWNFNSELVEVQENWRLGIASFKPGYLSFMQLAAVLLGQIKVARPDEVIKMFADAGTISRARFWQQPAVQADYQDILSALTD</sequence>
<gene>
    <name evidence="2" type="ORF">CWE09_11185</name>
</gene>
<dbReference type="OrthoDB" id="598113at2"/>
<dbReference type="EMBL" id="PIPL01000002">
    <property type="protein sequence ID" value="RUO24420.1"/>
    <property type="molecule type" value="Genomic_DNA"/>
</dbReference>
<dbReference type="PROSITE" id="PS51833">
    <property type="entry name" value="HDOD"/>
    <property type="match status" value="1"/>
</dbReference>
<keyword evidence="3" id="KW-1185">Reference proteome</keyword>
<protein>
    <recommendedName>
        <fullName evidence="1">HDOD domain-containing protein</fullName>
    </recommendedName>
</protein>
<accession>A0A432W4N6</accession>
<proteinExistence type="predicted"/>
<dbReference type="InterPro" id="IPR052340">
    <property type="entry name" value="RNase_Y/CdgJ"/>
</dbReference>
<reference evidence="2 3" key="1">
    <citation type="journal article" date="2011" name="Front. Microbiol.">
        <title>Genomic signatures of strain selection and enhancement in Bacillus atrophaeus var. globigii, a historical biowarfare simulant.</title>
        <authorList>
            <person name="Gibbons H.S."/>
            <person name="Broomall S.M."/>
            <person name="McNew L.A."/>
            <person name="Daligault H."/>
            <person name="Chapman C."/>
            <person name="Bruce D."/>
            <person name="Karavis M."/>
            <person name="Krepps M."/>
            <person name="McGregor P.A."/>
            <person name="Hong C."/>
            <person name="Park K.H."/>
            <person name="Akmal A."/>
            <person name="Feldman A."/>
            <person name="Lin J.S."/>
            <person name="Chang W.E."/>
            <person name="Higgs B.W."/>
            <person name="Demirev P."/>
            <person name="Lindquist J."/>
            <person name="Liem A."/>
            <person name="Fochler E."/>
            <person name="Read T.D."/>
            <person name="Tapia R."/>
            <person name="Johnson S."/>
            <person name="Bishop-Lilly K.A."/>
            <person name="Detter C."/>
            <person name="Han C."/>
            <person name="Sozhamannan S."/>
            <person name="Rosenzweig C.N."/>
            <person name="Skowronski E.W."/>
        </authorList>
    </citation>
    <scope>NUCLEOTIDE SEQUENCE [LARGE SCALE GENOMIC DNA]</scope>
    <source>
        <strain evidence="2 3">MLST1</strain>
    </source>
</reference>
<dbReference type="Pfam" id="PF08668">
    <property type="entry name" value="HDOD"/>
    <property type="match status" value="1"/>
</dbReference>
<comment type="caution">
    <text evidence="2">The sequence shown here is derived from an EMBL/GenBank/DDBJ whole genome shotgun (WGS) entry which is preliminary data.</text>
</comment>